<dbReference type="RefSeq" id="WP_011250956.1">
    <property type="nucleotide sequence ID" value="NC_006624.1"/>
</dbReference>
<dbReference type="PROSITE" id="PS50943">
    <property type="entry name" value="HTH_CROC1"/>
    <property type="match status" value="1"/>
</dbReference>
<dbReference type="GeneID" id="78448541"/>
<dbReference type="Proteomes" id="UP000000536">
    <property type="component" value="Chromosome"/>
</dbReference>
<dbReference type="InterPro" id="IPR001387">
    <property type="entry name" value="Cro/C1-type_HTH"/>
</dbReference>
<dbReference type="HOGENOM" id="CLU_2165389_0_0_2"/>
<keyword evidence="3" id="KW-1185">Reference proteome</keyword>
<gene>
    <name evidence="2" type="ordered locus">TK2006</name>
</gene>
<name>Q5JIH5_THEKO</name>
<dbReference type="KEGG" id="tko:TK2006"/>
<feature type="domain" description="HTH cro/C1-type" evidence="1">
    <location>
        <begin position="19"/>
        <end position="43"/>
    </location>
</feature>
<dbReference type="EMBL" id="AP006878">
    <property type="protein sequence ID" value="BAD86195.1"/>
    <property type="molecule type" value="Genomic_DNA"/>
</dbReference>
<evidence type="ECO:0000313" key="3">
    <source>
        <dbReference type="Proteomes" id="UP000000536"/>
    </source>
</evidence>
<reference evidence="2 3" key="1">
    <citation type="journal article" date="2005" name="Genome Res.">
        <title>Complete genome sequence of the hyperthermophilic archaeon Thermococcus kodakaraensis KOD1 and comparison with Pyrococcus genomes.</title>
        <authorList>
            <person name="Fukui T."/>
            <person name="Atomi H."/>
            <person name="Kanai T."/>
            <person name="Matsumi R."/>
            <person name="Fujiwara S."/>
            <person name="Imanaka T."/>
        </authorList>
    </citation>
    <scope>NUCLEOTIDE SEQUENCE [LARGE SCALE GENOMIC DNA]</scope>
    <source>
        <strain evidence="3">ATCC BAA-918 / JCM 12380 / KOD1</strain>
    </source>
</reference>
<dbReference type="InParanoid" id="Q5JIH5"/>
<evidence type="ECO:0000313" key="2">
    <source>
        <dbReference type="EMBL" id="BAD86195.1"/>
    </source>
</evidence>
<sequence length="110" mass="12732">MSEAVNPKLYSIEKLLEDKDKRLLVSEVVLKLAEALGVTVEDFLGYMEWKENMGKLERAEKEAQIPESIPVEFPTEDAPEGLEEALNEIEEDIQKWQKIERRLKEMGLEL</sequence>
<dbReference type="eggNOG" id="arCOG07154">
    <property type="taxonomic scope" value="Archaea"/>
</dbReference>
<protein>
    <recommendedName>
        <fullName evidence="1">HTH cro/C1-type domain-containing protein</fullName>
    </recommendedName>
</protein>
<dbReference type="OrthoDB" id="377609at2157"/>
<dbReference type="EnsemblBacteria" id="BAD86195">
    <property type="protein sequence ID" value="BAD86195"/>
    <property type="gene ID" value="TK2006"/>
</dbReference>
<evidence type="ECO:0000259" key="1">
    <source>
        <dbReference type="PROSITE" id="PS50943"/>
    </source>
</evidence>
<dbReference type="STRING" id="69014.TK2006"/>
<dbReference type="AlphaFoldDB" id="Q5JIH5"/>
<proteinExistence type="predicted"/>
<dbReference type="PATRIC" id="fig|69014.16.peg.1959"/>
<accession>Q5JIH5</accession>
<organism evidence="2 3">
    <name type="scientific">Thermococcus kodakarensis (strain ATCC BAA-918 / JCM 12380 / KOD1)</name>
    <name type="common">Pyrococcus kodakaraensis (strain KOD1)</name>
    <dbReference type="NCBI Taxonomy" id="69014"/>
    <lineage>
        <taxon>Archaea</taxon>
        <taxon>Methanobacteriati</taxon>
        <taxon>Methanobacteriota</taxon>
        <taxon>Thermococci</taxon>
        <taxon>Thermococcales</taxon>
        <taxon>Thermococcaceae</taxon>
        <taxon>Thermococcus</taxon>
    </lineage>
</organism>